<protein>
    <submittedName>
        <fullName evidence="1">Uncharacterized protein</fullName>
    </submittedName>
</protein>
<organism evidence="1 2">
    <name type="scientific">Danaus plexippus plexippus</name>
    <dbReference type="NCBI Taxonomy" id="278856"/>
    <lineage>
        <taxon>Eukaryota</taxon>
        <taxon>Metazoa</taxon>
        <taxon>Ecdysozoa</taxon>
        <taxon>Arthropoda</taxon>
        <taxon>Hexapoda</taxon>
        <taxon>Insecta</taxon>
        <taxon>Pterygota</taxon>
        <taxon>Neoptera</taxon>
        <taxon>Endopterygota</taxon>
        <taxon>Lepidoptera</taxon>
        <taxon>Glossata</taxon>
        <taxon>Ditrysia</taxon>
        <taxon>Papilionoidea</taxon>
        <taxon>Nymphalidae</taxon>
        <taxon>Danainae</taxon>
        <taxon>Danaini</taxon>
        <taxon>Danaina</taxon>
        <taxon>Danaus</taxon>
        <taxon>Danaus</taxon>
    </lineage>
</organism>
<dbReference type="eggNOG" id="ENOG502TCA3">
    <property type="taxonomic scope" value="Eukaryota"/>
</dbReference>
<proteinExistence type="predicted"/>
<comment type="caution">
    <text evidence="1">The sequence shown here is derived from an EMBL/GenBank/DDBJ whole genome shotgun (WGS) entry which is preliminary data.</text>
</comment>
<gene>
    <name evidence="1" type="ORF">KGM_215658</name>
</gene>
<evidence type="ECO:0000313" key="2">
    <source>
        <dbReference type="Proteomes" id="UP000007151"/>
    </source>
</evidence>
<dbReference type="KEGG" id="dpl:KGM_215658"/>
<keyword evidence="2" id="KW-1185">Reference proteome</keyword>
<accession>A0A212EPZ7</accession>
<dbReference type="STRING" id="278856.A0A212EPZ7"/>
<dbReference type="EMBL" id="AGBW02013358">
    <property type="protein sequence ID" value="OWR43537.1"/>
    <property type="molecule type" value="Genomic_DNA"/>
</dbReference>
<sequence>MDLEEEFKDVNVEDPTSMDKVLILLESIQAEDDEFMEILLSKQNDMIITWEQPWYQKGSCLTRPLKITDDSLPKFRTDSICKDESDEIHQNWRRFRKLFNVPNKPVCIARWRNKTKSKRPNTPAEYVRRFVIAFLAQGLERNLYQVYKHVVVRYGNKVKGNYSKHEEKVMNICLFHNPKSTVPYLSAVFGREPRGIYKRMLQLYQGKPPKKKLKWTLSLASKFVNLLLEYTGEPLENLKYKSIEKSVWLKLERDMGQLYIYLQYFWAVTLHSQIFVKFDVELQTLRRHLYKKLKLYPYKVWTDIRWKEMLKHVPDGFTHNFLHNVCRKLARSYEGYLNVPLEELIQYALNKPCTKRRLKTLALNEHRVLEVIRYNQKPEYD</sequence>
<name>A0A212EPZ7_DANPL</name>
<reference evidence="1 2" key="1">
    <citation type="journal article" date="2011" name="Cell">
        <title>The monarch butterfly genome yields insights into long-distance migration.</title>
        <authorList>
            <person name="Zhan S."/>
            <person name="Merlin C."/>
            <person name="Boore J.L."/>
            <person name="Reppert S.M."/>
        </authorList>
    </citation>
    <scope>NUCLEOTIDE SEQUENCE [LARGE SCALE GENOMIC DNA]</scope>
    <source>
        <strain evidence="1">F-2</strain>
    </source>
</reference>
<dbReference type="AlphaFoldDB" id="A0A212EPZ7"/>
<dbReference type="Proteomes" id="UP000007151">
    <property type="component" value="Unassembled WGS sequence"/>
</dbReference>
<dbReference type="OrthoDB" id="5812619at2759"/>
<evidence type="ECO:0000313" key="1">
    <source>
        <dbReference type="EMBL" id="OWR43537.1"/>
    </source>
</evidence>